<keyword evidence="3" id="KW-0004">4Fe-4S</keyword>
<evidence type="ECO:0000256" key="7">
    <source>
        <dbReference type="ARBA" id="ARBA00023004"/>
    </source>
</evidence>
<evidence type="ECO:0000256" key="3">
    <source>
        <dbReference type="ARBA" id="ARBA00022485"/>
    </source>
</evidence>
<evidence type="ECO:0000256" key="1">
    <source>
        <dbReference type="ARBA" id="ARBA00001942"/>
    </source>
</evidence>
<accession>A0AAE3GWX9</accession>
<dbReference type="Proteomes" id="UP001204953">
    <property type="component" value="Unassembled WGS sequence"/>
</dbReference>
<feature type="non-terminal residue" evidence="10">
    <location>
        <position position="1"/>
    </location>
</feature>
<keyword evidence="4" id="KW-0500">Molybdenum</keyword>
<proteinExistence type="predicted"/>
<dbReference type="InterPro" id="IPR050123">
    <property type="entry name" value="Prok_molybdopt-oxidoreductase"/>
</dbReference>
<evidence type="ECO:0000256" key="2">
    <source>
        <dbReference type="ARBA" id="ARBA00001966"/>
    </source>
</evidence>
<comment type="cofactor">
    <cofactor evidence="2">
        <name>[4Fe-4S] cluster</name>
        <dbReference type="ChEBI" id="CHEBI:49883"/>
    </cofactor>
</comment>
<evidence type="ECO:0000256" key="6">
    <source>
        <dbReference type="ARBA" id="ARBA00023002"/>
    </source>
</evidence>
<evidence type="ECO:0000259" key="9">
    <source>
        <dbReference type="Pfam" id="PF01568"/>
    </source>
</evidence>
<dbReference type="GO" id="GO:0016491">
    <property type="term" value="F:oxidoreductase activity"/>
    <property type="evidence" value="ECO:0007669"/>
    <property type="project" value="UniProtKB-KW"/>
</dbReference>
<dbReference type="InterPro" id="IPR009010">
    <property type="entry name" value="Asp_de-COase-like_dom_sf"/>
</dbReference>
<evidence type="ECO:0000256" key="4">
    <source>
        <dbReference type="ARBA" id="ARBA00022505"/>
    </source>
</evidence>
<dbReference type="PANTHER" id="PTHR43105">
    <property type="entry name" value="RESPIRATORY NITRATE REDUCTASE"/>
    <property type="match status" value="1"/>
</dbReference>
<evidence type="ECO:0000313" key="10">
    <source>
        <dbReference type="EMBL" id="MCP2731994.1"/>
    </source>
</evidence>
<gene>
    <name evidence="10" type="ORF">NJ959_26535</name>
</gene>
<keyword evidence="6" id="KW-0560">Oxidoreductase</keyword>
<evidence type="ECO:0000256" key="5">
    <source>
        <dbReference type="ARBA" id="ARBA00022723"/>
    </source>
</evidence>
<dbReference type="GO" id="GO:0051539">
    <property type="term" value="F:4 iron, 4 sulfur cluster binding"/>
    <property type="evidence" value="ECO:0007669"/>
    <property type="project" value="UniProtKB-KW"/>
</dbReference>
<keyword evidence="5" id="KW-0479">Metal-binding</keyword>
<name>A0AAE3GWX9_9CYAN</name>
<evidence type="ECO:0000313" key="11">
    <source>
        <dbReference type="Proteomes" id="UP001204953"/>
    </source>
</evidence>
<comment type="caution">
    <text evidence="10">The sequence shown here is derived from an EMBL/GenBank/DDBJ whole genome shotgun (WGS) entry which is preliminary data.</text>
</comment>
<dbReference type="SUPFAM" id="SSF50692">
    <property type="entry name" value="ADC-like"/>
    <property type="match status" value="1"/>
</dbReference>
<dbReference type="AlphaFoldDB" id="A0AAE3GWX9"/>
<evidence type="ECO:0000256" key="8">
    <source>
        <dbReference type="ARBA" id="ARBA00023014"/>
    </source>
</evidence>
<keyword evidence="8" id="KW-0411">Iron-sulfur</keyword>
<dbReference type="EMBL" id="JAMZMM010000448">
    <property type="protein sequence ID" value="MCP2731994.1"/>
    <property type="molecule type" value="Genomic_DNA"/>
</dbReference>
<protein>
    <recommendedName>
        <fullName evidence="9">Molybdopterin dinucleotide-binding domain-containing protein</fullName>
    </recommendedName>
</protein>
<reference evidence="10" key="1">
    <citation type="submission" date="2022-06" db="EMBL/GenBank/DDBJ databases">
        <title>New cyanobacteria of genus Symplocastrum in benthos of Lake Baikal.</title>
        <authorList>
            <person name="Sorokovikova E."/>
            <person name="Tikhonova I."/>
            <person name="Krasnopeev A."/>
            <person name="Evseev P."/>
            <person name="Gladkikh A."/>
            <person name="Belykh O."/>
        </authorList>
    </citation>
    <scope>NUCLEOTIDE SEQUENCE</scope>
    <source>
        <strain evidence="10">BBK-W-15</strain>
    </source>
</reference>
<comment type="cofactor">
    <cofactor evidence="1">
        <name>Mo-bis(molybdopterin guanine dinucleotide)</name>
        <dbReference type="ChEBI" id="CHEBI:60539"/>
    </cofactor>
</comment>
<dbReference type="Pfam" id="PF01568">
    <property type="entry name" value="Molydop_binding"/>
    <property type="match status" value="1"/>
</dbReference>
<dbReference type="PANTHER" id="PTHR43105:SF9">
    <property type="entry name" value="NADPH-FE(3+) OXIDOREDUCTASE SUBUNIT ALPHA"/>
    <property type="match status" value="1"/>
</dbReference>
<dbReference type="InterPro" id="IPR006657">
    <property type="entry name" value="MoPterin_dinucl-bd_dom"/>
</dbReference>
<organism evidence="10 11">
    <name type="scientific">Limnofasciculus baicalensis BBK-W-15</name>
    <dbReference type="NCBI Taxonomy" id="2699891"/>
    <lineage>
        <taxon>Bacteria</taxon>
        <taxon>Bacillati</taxon>
        <taxon>Cyanobacteriota</taxon>
        <taxon>Cyanophyceae</taxon>
        <taxon>Coleofasciculales</taxon>
        <taxon>Coleofasciculaceae</taxon>
        <taxon>Limnofasciculus</taxon>
        <taxon>Limnofasciculus baicalensis</taxon>
    </lineage>
</organism>
<dbReference type="InterPro" id="IPR041957">
    <property type="entry name" value="CT_Nitrate-R-NapA-like"/>
</dbReference>
<keyword evidence="7" id="KW-0408">Iron</keyword>
<dbReference type="CDD" id="cd02791">
    <property type="entry name" value="MopB_CT_Nitrate-R-NapA-like"/>
    <property type="match status" value="1"/>
</dbReference>
<dbReference type="GO" id="GO:0043546">
    <property type="term" value="F:molybdopterin cofactor binding"/>
    <property type="evidence" value="ECO:0007669"/>
    <property type="project" value="InterPro"/>
</dbReference>
<dbReference type="GO" id="GO:0016020">
    <property type="term" value="C:membrane"/>
    <property type="evidence" value="ECO:0007669"/>
    <property type="project" value="TreeGrafter"/>
</dbReference>
<sequence length="215" mass="23639">AALVRSKSGKLTAGLVAANNQQPTTNNQQQSKRLYTDWQFPTPDGRARFGAYHSKGLAEPPDPDYPLILTNGRLYGHWHTQTRTGRIPKIQQMHPQPFIEIHPRDAQKLGIEEGNLVEVRSRRGEAIFPAKVTKAIAPGTVFVPMHWGALWADNAEVNTLTHPEACPDSLQPELKACAVQLSLVTGDSQLKADLKSDMTFERSKPQSESTAVGAV</sequence>
<dbReference type="FunFam" id="2.40.40.20:FF:000005">
    <property type="entry name" value="Periplasmic nitrate reductase"/>
    <property type="match status" value="1"/>
</dbReference>
<dbReference type="GO" id="GO:0046872">
    <property type="term" value="F:metal ion binding"/>
    <property type="evidence" value="ECO:0007669"/>
    <property type="project" value="UniProtKB-KW"/>
</dbReference>
<dbReference type="Gene3D" id="2.40.40.20">
    <property type="match status" value="1"/>
</dbReference>
<feature type="domain" description="Molybdopterin dinucleotide-binding" evidence="9">
    <location>
        <begin position="67"/>
        <end position="178"/>
    </location>
</feature>
<dbReference type="RefSeq" id="WP_305069167.1">
    <property type="nucleotide sequence ID" value="NZ_JAMZMM010000448.1"/>
</dbReference>
<keyword evidence="11" id="KW-1185">Reference proteome</keyword>